<dbReference type="AlphaFoldDB" id="A0A2A2KJD3"/>
<evidence type="ECO:0000256" key="1">
    <source>
        <dbReference type="SAM" id="MobiDB-lite"/>
    </source>
</evidence>
<name>A0A2A2KJD3_9BILA</name>
<dbReference type="Proteomes" id="UP000218231">
    <property type="component" value="Unassembled WGS sequence"/>
</dbReference>
<organism evidence="2 3">
    <name type="scientific">Diploscapter pachys</name>
    <dbReference type="NCBI Taxonomy" id="2018661"/>
    <lineage>
        <taxon>Eukaryota</taxon>
        <taxon>Metazoa</taxon>
        <taxon>Ecdysozoa</taxon>
        <taxon>Nematoda</taxon>
        <taxon>Chromadorea</taxon>
        <taxon>Rhabditida</taxon>
        <taxon>Rhabditina</taxon>
        <taxon>Rhabditomorpha</taxon>
        <taxon>Rhabditoidea</taxon>
        <taxon>Rhabditidae</taxon>
        <taxon>Diploscapter</taxon>
    </lineage>
</organism>
<keyword evidence="3" id="KW-1185">Reference proteome</keyword>
<gene>
    <name evidence="2" type="ORF">WR25_26272</name>
</gene>
<comment type="caution">
    <text evidence="2">The sequence shown here is derived from an EMBL/GenBank/DDBJ whole genome shotgun (WGS) entry which is preliminary data.</text>
</comment>
<proteinExistence type="predicted"/>
<reference evidence="2 3" key="1">
    <citation type="journal article" date="2017" name="Curr. Biol.">
        <title>Genome architecture and evolution of a unichromosomal asexual nematode.</title>
        <authorList>
            <person name="Fradin H."/>
            <person name="Zegar C."/>
            <person name="Gutwein M."/>
            <person name="Lucas J."/>
            <person name="Kovtun M."/>
            <person name="Corcoran D."/>
            <person name="Baugh L.R."/>
            <person name="Kiontke K."/>
            <person name="Gunsalus K."/>
            <person name="Fitch D.H."/>
            <person name="Piano F."/>
        </authorList>
    </citation>
    <scope>NUCLEOTIDE SEQUENCE [LARGE SCALE GENOMIC DNA]</scope>
    <source>
        <strain evidence="2">PF1309</strain>
    </source>
</reference>
<evidence type="ECO:0000313" key="2">
    <source>
        <dbReference type="EMBL" id="PAV74061.1"/>
    </source>
</evidence>
<feature type="region of interest" description="Disordered" evidence="1">
    <location>
        <begin position="391"/>
        <end position="428"/>
    </location>
</feature>
<dbReference type="EMBL" id="LIAE01008429">
    <property type="protein sequence ID" value="PAV74061.1"/>
    <property type="molecule type" value="Genomic_DNA"/>
</dbReference>
<evidence type="ECO:0000313" key="3">
    <source>
        <dbReference type="Proteomes" id="UP000218231"/>
    </source>
</evidence>
<accession>A0A2A2KJD3</accession>
<sequence>MQGEVAMNTPAHPLISSAKVKKTSTLVFPKLAMGEAIVEDLIDDGTGKMELLPKTKQEDALKVKVPNWPESEVDYIIALTWDDVRLDNIPGAFHSIAQAEQANPDFKFELSVPATYWASVADGEDARFRLGYDVQPFPDDRWDLGPRRLVRIDREAPGGSDGALAKLQFPKVVEERRRILVGDFTSGLLDTEVKGYVSQQVGDQIVVTMTDGTNKVPIGPITVFSATDPTTVPLPLIDLQKLDDRKPITFTYQSTDRAGNVSLASVPHDTLELLLTDIPDLLPVPEVPGFDAGGDPPVLEADARAGVDVHVPQITSVAVGDEIVVLWGSQRDAPQRVNQIPPAPDPLMVLKLPYPLTSAETEYGPVAVAYELWRAGSLIGTSDGAANVEVDLRVPGGPDPDPETPGHDDLVPATIKGGSSGQDDKLDPEDVAAGAEVTIAWEGLSAREVLAEGDKLALWWGNQSPHPLDSVTAHEASEQLPIVRAVPAALLGAEPSGQVVMAYAVTRETETGGPENTSFSPPKLVEVLRADELPGQGGPLPSLEFTKLNGNGAIGREEAQRELPVRIAGYKGMAPGDVIVITVDGKRGLGMPEDPIPGFPVSGPSFRIEQHHIDEGEVVLALKRQYAYMVCRGHLHVSYTASNVFGSVAAAHQPTPVSVREAGQDNCPIPTQRF</sequence>
<protein>
    <submittedName>
        <fullName evidence="2">Uncharacterized protein</fullName>
    </submittedName>
</protein>